<dbReference type="OrthoDB" id="3174721at2759"/>
<evidence type="ECO:0000313" key="4">
    <source>
        <dbReference type="Proteomes" id="UP001148786"/>
    </source>
</evidence>
<organism evidence="3 4">
    <name type="scientific">Agrocybe chaxingu</name>
    <dbReference type="NCBI Taxonomy" id="84603"/>
    <lineage>
        <taxon>Eukaryota</taxon>
        <taxon>Fungi</taxon>
        <taxon>Dikarya</taxon>
        <taxon>Basidiomycota</taxon>
        <taxon>Agaricomycotina</taxon>
        <taxon>Agaricomycetes</taxon>
        <taxon>Agaricomycetidae</taxon>
        <taxon>Agaricales</taxon>
        <taxon>Agaricineae</taxon>
        <taxon>Strophariaceae</taxon>
        <taxon>Agrocybe</taxon>
    </lineage>
</organism>
<feature type="domain" description="DUF6593" evidence="2">
    <location>
        <begin position="155"/>
        <end position="285"/>
    </location>
</feature>
<gene>
    <name evidence="3" type="ORF">NLJ89_g8383</name>
</gene>
<name>A0A9W8JV02_9AGAR</name>
<dbReference type="Proteomes" id="UP001148786">
    <property type="component" value="Unassembled WGS sequence"/>
</dbReference>
<dbReference type="EMBL" id="JANKHO010001127">
    <property type="protein sequence ID" value="KAJ3503544.1"/>
    <property type="molecule type" value="Genomic_DNA"/>
</dbReference>
<reference evidence="3" key="1">
    <citation type="submission" date="2022-07" db="EMBL/GenBank/DDBJ databases">
        <title>Genome Sequence of Agrocybe chaxingu.</title>
        <authorList>
            <person name="Buettner E."/>
        </authorList>
    </citation>
    <scope>NUCLEOTIDE SEQUENCE</scope>
    <source>
        <strain evidence="3">MP-N11</strain>
    </source>
</reference>
<evidence type="ECO:0000256" key="1">
    <source>
        <dbReference type="SAM" id="MobiDB-lite"/>
    </source>
</evidence>
<sequence length="299" mass="32679">MSLFLHSSSVLIAPTRQDRDVDTLSVPSIHIERPTTPASISSQSSEPLDAELWARHSMSLDASSPTLDSSSIYSSSSNSYMPSSGTSSSFVSSPSPEDDSPPDYIDTVQLPDVAVKYSFSSTSFNTMIVTPTSDAADLRSKYHISISMNCFTPFSYITTIRRGGTGFGVLVAQFEMGISSESATVTIKDREMEIGSVLKKVAGSRQAGSWLWIPSKKSKALTWDCKSQPFMCHSLTTKKPLAKFTPSRHVEQGEPPSMAELVVSPEGQNHFDDLLVSLLIIERKRLAPGKNKLVKRLFN</sequence>
<accession>A0A9W8JV02</accession>
<keyword evidence="4" id="KW-1185">Reference proteome</keyword>
<comment type="caution">
    <text evidence="3">The sequence shown here is derived from an EMBL/GenBank/DDBJ whole genome shotgun (WGS) entry which is preliminary data.</text>
</comment>
<dbReference type="InterPro" id="IPR046528">
    <property type="entry name" value="DUF6593"/>
</dbReference>
<evidence type="ECO:0000313" key="3">
    <source>
        <dbReference type="EMBL" id="KAJ3503544.1"/>
    </source>
</evidence>
<dbReference type="Pfam" id="PF20236">
    <property type="entry name" value="DUF6593"/>
    <property type="match status" value="1"/>
</dbReference>
<evidence type="ECO:0000259" key="2">
    <source>
        <dbReference type="Pfam" id="PF20236"/>
    </source>
</evidence>
<dbReference type="AlphaFoldDB" id="A0A9W8JV02"/>
<protein>
    <recommendedName>
        <fullName evidence="2">DUF6593 domain-containing protein</fullName>
    </recommendedName>
</protein>
<proteinExistence type="predicted"/>
<feature type="compositionally biased region" description="Low complexity" evidence="1">
    <location>
        <begin position="78"/>
        <end position="95"/>
    </location>
</feature>
<feature type="region of interest" description="Disordered" evidence="1">
    <location>
        <begin position="78"/>
        <end position="106"/>
    </location>
</feature>